<dbReference type="CDD" id="cd05379">
    <property type="entry name" value="CAP_bacterial"/>
    <property type="match status" value="1"/>
</dbReference>
<dbReference type="InterPro" id="IPR012854">
    <property type="entry name" value="Cu_amine_oxidase-like_N"/>
</dbReference>
<comment type="caution">
    <text evidence="5">The sequence shown here is derived from an EMBL/GenBank/DDBJ whole genome shotgun (WGS) entry which is preliminary data.</text>
</comment>
<evidence type="ECO:0000256" key="1">
    <source>
        <dbReference type="SAM" id="MobiDB-lite"/>
    </source>
</evidence>
<dbReference type="SUPFAM" id="SSF55797">
    <property type="entry name" value="PR-1-like"/>
    <property type="match status" value="1"/>
</dbReference>
<evidence type="ECO:0008006" key="7">
    <source>
        <dbReference type="Google" id="ProtNLM"/>
    </source>
</evidence>
<feature type="domain" description="Copper amine oxidase-like N-terminal" evidence="4">
    <location>
        <begin position="29"/>
        <end position="135"/>
    </location>
</feature>
<sequence>MKKIIPVLVFMLASFSVPAYAQNDIDVYFNGNKLMFDSQPAIVNDRTYVPVRGICEAFGFEVEWDGETQTAYAYGNGTEVILSLNSDQMYVNGEAVQLETAPFIQNDRILVPLRAISEALDCYVDWDAFSCTVTIIGGGIVLPTAKPTAAPTAKPTSAPTAAPTVTPAPTAAPTSAPSAQPTAIPTAVPTAAPTASPVPQPTAAPTSKPTVQPTSAPSSEREMEKEVLALVNSVRAENGLNALSWAEDVANVARAHSSDMINRSFFSHTNPDGLSSFDRLRNSGISYGTAAENIAYGQRSASEVMNSWMNSSGHRANILNKNVTEIGVGAIKNKNGTIYWTQMFISR</sequence>
<feature type="signal peptide" evidence="2">
    <location>
        <begin position="1"/>
        <end position="21"/>
    </location>
</feature>
<evidence type="ECO:0000259" key="4">
    <source>
        <dbReference type="Pfam" id="PF07833"/>
    </source>
</evidence>
<feature type="domain" description="SCP" evidence="3">
    <location>
        <begin position="228"/>
        <end position="344"/>
    </location>
</feature>
<dbReference type="PANTHER" id="PTHR31157:SF1">
    <property type="entry name" value="SCP DOMAIN-CONTAINING PROTEIN"/>
    <property type="match status" value="1"/>
</dbReference>
<dbReference type="InterPro" id="IPR014044">
    <property type="entry name" value="CAP_dom"/>
</dbReference>
<keyword evidence="2" id="KW-0732">Signal</keyword>
<name>A0A9D1MB30_9FIRM</name>
<dbReference type="PANTHER" id="PTHR31157">
    <property type="entry name" value="SCP DOMAIN-CONTAINING PROTEIN"/>
    <property type="match status" value="1"/>
</dbReference>
<feature type="region of interest" description="Disordered" evidence="1">
    <location>
        <begin position="147"/>
        <end position="224"/>
    </location>
</feature>
<dbReference type="InterPro" id="IPR035940">
    <property type="entry name" value="CAP_sf"/>
</dbReference>
<evidence type="ECO:0000313" key="6">
    <source>
        <dbReference type="Proteomes" id="UP000824109"/>
    </source>
</evidence>
<dbReference type="Proteomes" id="UP000824109">
    <property type="component" value="Unassembled WGS sequence"/>
</dbReference>
<feature type="compositionally biased region" description="Polar residues" evidence="1">
    <location>
        <begin position="208"/>
        <end position="218"/>
    </location>
</feature>
<organism evidence="5 6">
    <name type="scientific">Candidatus Ornithomonoglobus merdipullorum</name>
    <dbReference type="NCBI Taxonomy" id="2840895"/>
    <lineage>
        <taxon>Bacteria</taxon>
        <taxon>Bacillati</taxon>
        <taxon>Bacillota</taxon>
        <taxon>Clostridia</taxon>
        <taxon>Candidatus Ornithomonoglobus</taxon>
    </lineage>
</organism>
<reference evidence="5" key="1">
    <citation type="submission" date="2020-10" db="EMBL/GenBank/DDBJ databases">
        <authorList>
            <person name="Gilroy R."/>
        </authorList>
    </citation>
    <scope>NUCLEOTIDE SEQUENCE</scope>
    <source>
        <strain evidence="5">USAMLcec3-3695</strain>
    </source>
</reference>
<accession>A0A9D1MB30</accession>
<evidence type="ECO:0000256" key="2">
    <source>
        <dbReference type="SAM" id="SignalP"/>
    </source>
</evidence>
<evidence type="ECO:0000313" key="5">
    <source>
        <dbReference type="EMBL" id="HIU57002.1"/>
    </source>
</evidence>
<reference evidence="5" key="2">
    <citation type="journal article" date="2021" name="PeerJ">
        <title>Extensive microbial diversity within the chicken gut microbiome revealed by metagenomics and culture.</title>
        <authorList>
            <person name="Gilroy R."/>
            <person name="Ravi A."/>
            <person name="Getino M."/>
            <person name="Pursley I."/>
            <person name="Horton D.L."/>
            <person name="Alikhan N.F."/>
            <person name="Baker D."/>
            <person name="Gharbi K."/>
            <person name="Hall N."/>
            <person name="Watson M."/>
            <person name="Adriaenssens E.M."/>
            <person name="Foster-Nyarko E."/>
            <person name="Jarju S."/>
            <person name="Secka A."/>
            <person name="Antonio M."/>
            <person name="Oren A."/>
            <person name="Chaudhuri R.R."/>
            <person name="La Ragione R."/>
            <person name="Hildebrand F."/>
            <person name="Pallen M.J."/>
        </authorList>
    </citation>
    <scope>NUCLEOTIDE SEQUENCE</scope>
    <source>
        <strain evidence="5">USAMLcec3-3695</strain>
    </source>
</reference>
<dbReference type="Pfam" id="PF00188">
    <property type="entry name" value="CAP"/>
    <property type="match status" value="1"/>
</dbReference>
<dbReference type="SUPFAM" id="SSF55383">
    <property type="entry name" value="Copper amine oxidase, domain N"/>
    <property type="match status" value="1"/>
</dbReference>
<evidence type="ECO:0000259" key="3">
    <source>
        <dbReference type="Pfam" id="PF00188"/>
    </source>
</evidence>
<feature type="compositionally biased region" description="Low complexity" evidence="1">
    <location>
        <begin position="147"/>
        <end position="195"/>
    </location>
</feature>
<dbReference type="AlphaFoldDB" id="A0A9D1MB30"/>
<dbReference type="EMBL" id="DVNB01000046">
    <property type="protein sequence ID" value="HIU57002.1"/>
    <property type="molecule type" value="Genomic_DNA"/>
</dbReference>
<dbReference type="Gene3D" id="3.40.33.10">
    <property type="entry name" value="CAP"/>
    <property type="match status" value="1"/>
</dbReference>
<dbReference type="Pfam" id="PF07833">
    <property type="entry name" value="Cu_amine_oxidN1"/>
    <property type="match status" value="1"/>
</dbReference>
<dbReference type="InterPro" id="IPR036582">
    <property type="entry name" value="Mao_N_sf"/>
</dbReference>
<gene>
    <name evidence="5" type="ORF">IAA61_04210</name>
</gene>
<proteinExistence type="predicted"/>
<protein>
    <recommendedName>
        <fullName evidence="7">SCP domain-containing protein</fullName>
    </recommendedName>
</protein>
<feature type="chain" id="PRO_5039329114" description="SCP domain-containing protein" evidence="2">
    <location>
        <begin position="22"/>
        <end position="347"/>
    </location>
</feature>
<dbReference type="Gene3D" id="3.30.457.10">
    <property type="entry name" value="Copper amine oxidase-like, N-terminal domain"/>
    <property type="match status" value="1"/>
</dbReference>